<keyword evidence="4 8" id="KW-0547">Nucleotide-binding</keyword>
<dbReference type="AlphaFoldDB" id="A0A194AJV8"/>
<dbReference type="Gene3D" id="3.30.300.180">
    <property type="match status" value="1"/>
</dbReference>
<dbReference type="InterPro" id="IPR027417">
    <property type="entry name" value="P-loop_NTPase"/>
</dbReference>
<dbReference type="InterPro" id="IPR038454">
    <property type="entry name" value="DnaA_N_sf"/>
</dbReference>
<dbReference type="NCBIfam" id="TIGR00362">
    <property type="entry name" value="DnaA"/>
    <property type="match status" value="1"/>
</dbReference>
<organism evidence="15 16">
    <name type="scientific">Desulfoplanes formicivorans</name>
    <dbReference type="NCBI Taxonomy" id="1592317"/>
    <lineage>
        <taxon>Bacteria</taxon>
        <taxon>Pseudomonadati</taxon>
        <taxon>Thermodesulfobacteriota</taxon>
        <taxon>Desulfovibrionia</taxon>
        <taxon>Desulfovibrionales</taxon>
        <taxon>Desulfoplanaceae</taxon>
        <taxon>Desulfoplanes</taxon>
    </lineage>
</organism>
<feature type="region of interest" description="Domain IV, binds dsDNA" evidence="8">
    <location>
        <begin position="336"/>
        <end position="453"/>
    </location>
</feature>
<dbReference type="Gene3D" id="3.40.50.300">
    <property type="entry name" value="P-loop containing nucleotide triphosphate hydrolases"/>
    <property type="match status" value="1"/>
</dbReference>
<reference evidence="16" key="1">
    <citation type="submission" date="2016-06" db="EMBL/GenBank/DDBJ databases">
        <title>Draft genome sequence of Desulfoplanes formicivorans strain Pf12B.</title>
        <authorList>
            <person name="Watanabe M."/>
            <person name="Kojima H."/>
            <person name="Fukui M."/>
        </authorList>
    </citation>
    <scope>NUCLEOTIDE SEQUENCE [LARGE SCALE GENOMIC DNA]</scope>
    <source>
        <strain evidence="16">Pf12B</strain>
    </source>
</reference>
<dbReference type="InterPro" id="IPR013317">
    <property type="entry name" value="DnaA_dom"/>
</dbReference>
<keyword evidence="3 8" id="KW-0235">DNA replication</keyword>
<dbReference type="GO" id="GO:0003688">
    <property type="term" value="F:DNA replication origin binding"/>
    <property type="evidence" value="ECO:0007669"/>
    <property type="project" value="UniProtKB-UniRule"/>
</dbReference>
<dbReference type="PANTHER" id="PTHR30050">
    <property type="entry name" value="CHROMOSOMAL REPLICATION INITIATOR PROTEIN DNAA"/>
    <property type="match status" value="1"/>
</dbReference>
<dbReference type="Pfam" id="PF08299">
    <property type="entry name" value="Bac_DnaA_C"/>
    <property type="match status" value="1"/>
</dbReference>
<evidence type="ECO:0000256" key="6">
    <source>
        <dbReference type="ARBA" id="ARBA00023121"/>
    </source>
</evidence>
<accession>A0A194AJV8</accession>
<sequence length="453" mass="51273">MNNSWPVIQTNLKNRLNPGIYQVWIKPLEGECDSRTLRLTAPNSFVASWVKDRLLDAIVKAAEEVLGFTPSISVHGATTKKQSSSPAPHTLSGSSTQPLQETHLGLPILPRKPVRTDFSWKFSFNDFVVGQSNEMAFMASHNFATQTFASDQLFLCSGPGLGKTHLIQAIGKAVAKASNRDHIRTIYLTAEEFANQMVHALKSRTIDHFKALYRDHTDILLLEDINFLQGKEKMQDELLATIKSLQSHGKKIVLTSSCLPKDLDRINPELSSRFCQGFISTITPPDFETRARIIRYKSKKYHVVIPDDVEELLAYKLSKDVRQLESCLHNLILKAQLLKENICQEMALQILQNYECSITGMDLQQIVSFICKAYDISAQELASRSRKKRNVLARNTAFFLARKYTDLSLEKIGKQFNRRHSTVLKGINFVKREISKKTHIGLQLEQTINKVAC</sequence>
<comment type="similarity">
    <text evidence="1 8 11">Belongs to the DnaA family.</text>
</comment>
<evidence type="ECO:0000313" key="16">
    <source>
        <dbReference type="Proteomes" id="UP000095200"/>
    </source>
</evidence>
<dbReference type="PRINTS" id="PR00051">
    <property type="entry name" value="DNAA"/>
</dbReference>
<evidence type="ECO:0000256" key="2">
    <source>
        <dbReference type="ARBA" id="ARBA00022490"/>
    </source>
</evidence>
<evidence type="ECO:0000313" key="15">
    <source>
        <dbReference type="EMBL" id="GAU09341.1"/>
    </source>
</evidence>
<evidence type="ECO:0000256" key="8">
    <source>
        <dbReference type="HAMAP-Rule" id="MF_00377"/>
    </source>
</evidence>
<evidence type="ECO:0000256" key="4">
    <source>
        <dbReference type="ARBA" id="ARBA00022741"/>
    </source>
</evidence>
<feature type="binding site" evidence="8">
    <location>
        <position position="164"/>
    </location>
    <ligand>
        <name>ATP</name>
        <dbReference type="ChEBI" id="CHEBI:30616"/>
    </ligand>
</feature>
<keyword evidence="5 8" id="KW-0067">ATP-binding</keyword>
<keyword evidence="6 8" id="KW-0446">Lipid-binding</keyword>
<dbReference type="GO" id="GO:0006275">
    <property type="term" value="P:regulation of DNA replication"/>
    <property type="evidence" value="ECO:0007669"/>
    <property type="project" value="UniProtKB-UniRule"/>
</dbReference>
<keyword evidence="7 8" id="KW-0238">DNA-binding</keyword>
<evidence type="ECO:0000259" key="14">
    <source>
        <dbReference type="SMART" id="SM00760"/>
    </source>
</evidence>
<dbReference type="Pfam" id="PF00308">
    <property type="entry name" value="Bac_DnaA"/>
    <property type="match status" value="1"/>
</dbReference>
<comment type="caution">
    <text evidence="15">The sequence shown here is derived from an EMBL/GenBank/DDBJ whole genome shotgun (WGS) entry which is preliminary data.</text>
</comment>
<dbReference type="SMART" id="SM00760">
    <property type="entry name" value="Bac_DnaA_C"/>
    <property type="match status" value="1"/>
</dbReference>
<dbReference type="Pfam" id="PF11638">
    <property type="entry name" value="DnaA_N"/>
    <property type="match status" value="1"/>
</dbReference>
<comment type="caution">
    <text evidence="8">Lacks conserved residue(s) required for the propagation of feature annotation.</text>
</comment>
<evidence type="ECO:0000256" key="5">
    <source>
        <dbReference type="ARBA" id="ARBA00022840"/>
    </source>
</evidence>
<dbReference type="EMBL" id="BDFE01000017">
    <property type="protein sequence ID" value="GAU09341.1"/>
    <property type="molecule type" value="Genomic_DNA"/>
</dbReference>
<dbReference type="GO" id="GO:0005886">
    <property type="term" value="C:plasma membrane"/>
    <property type="evidence" value="ECO:0007669"/>
    <property type="project" value="TreeGrafter"/>
</dbReference>
<dbReference type="SUPFAM" id="SSF52540">
    <property type="entry name" value="P-loop containing nucleoside triphosphate hydrolases"/>
    <property type="match status" value="1"/>
</dbReference>
<feature type="region of interest" description="Domain I, interacts with DnaA modulators" evidence="8">
    <location>
        <begin position="1"/>
        <end position="84"/>
    </location>
</feature>
<feature type="domain" description="Chromosomal replication initiator DnaA C-terminal" evidence="14">
    <location>
        <begin position="362"/>
        <end position="430"/>
    </location>
</feature>
<comment type="domain">
    <text evidence="8">Domain I is involved in oligomerization and binding regulators, domain II is flexibile and of varying length in different bacteria, domain III forms the AAA+ region, while domain IV binds dsDNA.</text>
</comment>
<dbReference type="Proteomes" id="UP000095200">
    <property type="component" value="Unassembled WGS sequence"/>
</dbReference>
<dbReference type="InterPro" id="IPR003593">
    <property type="entry name" value="AAA+_ATPase"/>
</dbReference>
<feature type="binding site" evidence="8">
    <location>
        <position position="162"/>
    </location>
    <ligand>
        <name>ATP</name>
        <dbReference type="ChEBI" id="CHEBI:30616"/>
    </ligand>
</feature>
<evidence type="ECO:0000256" key="1">
    <source>
        <dbReference type="ARBA" id="ARBA00006583"/>
    </source>
</evidence>
<dbReference type="InterPro" id="IPR010921">
    <property type="entry name" value="Trp_repressor/repl_initiator"/>
</dbReference>
<comment type="subunit">
    <text evidence="8">Oligomerizes as a right-handed, spiral filament on DNA at oriC.</text>
</comment>
<dbReference type="InterPro" id="IPR024633">
    <property type="entry name" value="DnaA_N_dom"/>
</dbReference>
<feature type="domain" description="AAA+ ATPase" evidence="13">
    <location>
        <begin position="149"/>
        <end position="283"/>
    </location>
</feature>
<dbReference type="InterPro" id="IPR018312">
    <property type="entry name" value="Chromosome_initiator_DnaA_CS"/>
</dbReference>
<evidence type="ECO:0000259" key="13">
    <source>
        <dbReference type="SMART" id="SM00382"/>
    </source>
</evidence>
<dbReference type="GO" id="GO:0005524">
    <property type="term" value="F:ATP binding"/>
    <property type="evidence" value="ECO:0007669"/>
    <property type="project" value="UniProtKB-UniRule"/>
</dbReference>
<dbReference type="InterPro" id="IPR020591">
    <property type="entry name" value="Chromosome_initiator_DnaA-like"/>
</dbReference>
<dbReference type="Gene3D" id="1.10.8.60">
    <property type="match status" value="1"/>
</dbReference>
<dbReference type="STRING" id="1592317.DPF_2064"/>
<comment type="subcellular location">
    <subcellularLocation>
        <location evidence="8">Cytoplasm</location>
    </subcellularLocation>
</comment>
<dbReference type="Gene3D" id="1.10.1750.10">
    <property type="match status" value="1"/>
</dbReference>
<dbReference type="PROSITE" id="PS01008">
    <property type="entry name" value="DNAA"/>
    <property type="match status" value="1"/>
</dbReference>
<dbReference type="InterPro" id="IPR001957">
    <property type="entry name" value="Chromosome_initiator_DnaA"/>
</dbReference>
<evidence type="ECO:0000256" key="11">
    <source>
        <dbReference type="RuleBase" id="RU004227"/>
    </source>
</evidence>
<dbReference type="SMART" id="SM00382">
    <property type="entry name" value="AAA"/>
    <property type="match status" value="1"/>
</dbReference>
<feature type="binding site" evidence="8">
    <location>
        <position position="160"/>
    </location>
    <ligand>
        <name>ATP</name>
        <dbReference type="ChEBI" id="CHEBI:30616"/>
    </ligand>
</feature>
<dbReference type="OrthoDB" id="9807019at2"/>
<gene>
    <name evidence="8" type="primary">dnaA</name>
    <name evidence="15" type="ORF">DPF_2064</name>
</gene>
<evidence type="ECO:0000256" key="9">
    <source>
        <dbReference type="NCBIfam" id="TIGR00362"/>
    </source>
</evidence>
<dbReference type="GO" id="GO:0006270">
    <property type="term" value="P:DNA replication initiation"/>
    <property type="evidence" value="ECO:0007669"/>
    <property type="project" value="UniProtKB-UniRule"/>
</dbReference>
<dbReference type="CDD" id="cd00009">
    <property type="entry name" value="AAA"/>
    <property type="match status" value="1"/>
</dbReference>
<dbReference type="SUPFAM" id="SSF48295">
    <property type="entry name" value="TrpR-like"/>
    <property type="match status" value="1"/>
</dbReference>
<dbReference type="InterPro" id="IPR013159">
    <property type="entry name" value="DnaA_C"/>
</dbReference>
<dbReference type="GO" id="GO:0005737">
    <property type="term" value="C:cytoplasm"/>
    <property type="evidence" value="ECO:0007669"/>
    <property type="project" value="UniProtKB-SubCell"/>
</dbReference>
<feature type="binding site" evidence="8">
    <location>
        <position position="163"/>
    </location>
    <ligand>
        <name>ATP</name>
        <dbReference type="ChEBI" id="CHEBI:30616"/>
    </ligand>
</feature>
<evidence type="ECO:0000256" key="12">
    <source>
        <dbReference type="SAM" id="MobiDB-lite"/>
    </source>
</evidence>
<evidence type="ECO:0000256" key="10">
    <source>
        <dbReference type="RuleBase" id="RU000577"/>
    </source>
</evidence>
<feature type="compositionally biased region" description="Polar residues" evidence="12">
    <location>
        <begin position="79"/>
        <end position="99"/>
    </location>
</feature>
<dbReference type="HAMAP" id="MF_00377">
    <property type="entry name" value="DnaA_bact"/>
    <property type="match status" value="1"/>
</dbReference>
<comment type="function">
    <text evidence="8 10">Plays an essential role in the initiation and regulation of chromosomal replication. ATP-DnaA binds to the origin of replication (oriC) to initiate formation of the DNA replication initiation complex once per cell cycle. Binds the DnaA box (a 9 base pair repeat at the origin) and separates the double-stranded (ds)DNA. Forms a right-handed helical filament on oriC DNA; dsDNA binds to the exterior of the filament while single-stranded (ss)DNA is stabiized in the filament's interior. The ATP-DnaA-oriC complex binds and stabilizes one strand of the AT-rich DNA unwinding element (DUE), permitting loading of DNA polymerase. After initiation quickly degrades to an ADP-DnaA complex that is not apt for DNA replication. Binds acidic phospholipids.</text>
</comment>
<evidence type="ECO:0000256" key="3">
    <source>
        <dbReference type="ARBA" id="ARBA00022705"/>
    </source>
</evidence>
<dbReference type="CDD" id="cd06571">
    <property type="entry name" value="Bac_DnaA_C"/>
    <property type="match status" value="1"/>
</dbReference>
<proteinExistence type="inferred from homology"/>
<keyword evidence="2 8" id="KW-0963">Cytoplasm</keyword>
<keyword evidence="16" id="KW-1185">Reference proteome</keyword>
<evidence type="ECO:0000256" key="7">
    <source>
        <dbReference type="ARBA" id="ARBA00023125"/>
    </source>
</evidence>
<dbReference type="GO" id="GO:0008289">
    <property type="term" value="F:lipid binding"/>
    <property type="evidence" value="ECO:0007669"/>
    <property type="project" value="UniProtKB-KW"/>
</dbReference>
<name>A0A194AJV8_9BACT</name>
<feature type="region of interest" description="Disordered" evidence="12">
    <location>
        <begin position="76"/>
        <end position="99"/>
    </location>
</feature>
<dbReference type="PANTHER" id="PTHR30050:SF2">
    <property type="entry name" value="CHROMOSOMAL REPLICATION INITIATOR PROTEIN DNAA"/>
    <property type="match status" value="1"/>
</dbReference>
<protein>
    <recommendedName>
        <fullName evidence="8 9">Chromosomal replication initiator protein DnaA</fullName>
    </recommendedName>
</protein>